<evidence type="ECO:0000256" key="3">
    <source>
        <dbReference type="ARBA" id="ARBA00022729"/>
    </source>
</evidence>
<dbReference type="WBParaSite" id="MCU_012876-RA">
    <property type="protein sequence ID" value="MCU_012876-RA"/>
    <property type="gene ID" value="MCU_012876"/>
</dbReference>
<evidence type="ECO:0000259" key="7">
    <source>
        <dbReference type="Pfam" id="PF11703"/>
    </source>
</evidence>
<dbReference type="InterPro" id="IPR021712">
    <property type="entry name" value="UPF0506"/>
</dbReference>
<keyword evidence="2" id="KW-0964">Secreted</keyword>
<dbReference type="AlphaFoldDB" id="A0A0R3UBQ6"/>
<dbReference type="EMBL" id="UXSR01001537">
    <property type="protein sequence ID" value="VDD78352.1"/>
    <property type="molecule type" value="Genomic_DNA"/>
</dbReference>
<dbReference type="GO" id="GO:0005576">
    <property type="term" value="C:extracellular region"/>
    <property type="evidence" value="ECO:0007669"/>
    <property type="project" value="UniProtKB-SubCell"/>
</dbReference>
<dbReference type="Pfam" id="PF11703">
    <property type="entry name" value="UPF0506"/>
    <property type="match status" value="1"/>
</dbReference>
<gene>
    <name evidence="8" type="ORF">MCOS_LOCUS4355</name>
</gene>
<feature type="chain" id="PRO_5043132288" evidence="6">
    <location>
        <begin position="18"/>
        <end position="80"/>
    </location>
</feature>
<feature type="signal peptide" evidence="6">
    <location>
        <begin position="1"/>
        <end position="17"/>
    </location>
</feature>
<reference evidence="8 9" key="1">
    <citation type="submission" date="2018-10" db="EMBL/GenBank/DDBJ databases">
        <authorList>
            <consortium name="Pathogen Informatics"/>
        </authorList>
    </citation>
    <scope>NUCLEOTIDE SEQUENCE [LARGE SCALE GENOMIC DNA]</scope>
</reference>
<protein>
    <submittedName>
        <fullName evidence="10">UPF0506 domain-containing protein</fullName>
    </submittedName>
</protein>
<evidence type="ECO:0000313" key="8">
    <source>
        <dbReference type="EMBL" id="VDD78352.1"/>
    </source>
</evidence>
<dbReference type="OrthoDB" id="5021976at2759"/>
<evidence type="ECO:0000256" key="5">
    <source>
        <dbReference type="ARBA" id="ARBA00023157"/>
    </source>
</evidence>
<keyword evidence="4" id="KW-0960">Knottin</keyword>
<evidence type="ECO:0000256" key="2">
    <source>
        <dbReference type="ARBA" id="ARBA00022525"/>
    </source>
</evidence>
<keyword evidence="9" id="KW-1185">Reference proteome</keyword>
<reference evidence="10" key="2">
    <citation type="submission" date="2019-11" db="UniProtKB">
        <authorList>
            <consortium name="WormBaseParasite"/>
        </authorList>
    </citation>
    <scope>IDENTIFICATION</scope>
</reference>
<evidence type="ECO:0000256" key="6">
    <source>
        <dbReference type="SAM" id="SignalP"/>
    </source>
</evidence>
<comment type="subcellular location">
    <subcellularLocation>
        <location evidence="1">Secreted</location>
    </subcellularLocation>
</comment>
<organism evidence="10">
    <name type="scientific">Mesocestoides corti</name>
    <name type="common">Flatworm</name>
    <dbReference type="NCBI Taxonomy" id="53468"/>
    <lineage>
        <taxon>Eukaryota</taxon>
        <taxon>Metazoa</taxon>
        <taxon>Spiralia</taxon>
        <taxon>Lophotrochozoa</taxon>
        <taxon>Platyhelminthes</taxon>
        <taxon>Cestoda</taxon>
        <taxon>Eucestoda</taxon>
        <taxon>Cyclophyllidea</taxon>
        <taxon>Mesocestoididae</taxon>
        <taxon>Mesocestoides</taxon>
    </lineage>
</organism>
<keyword evidence="3 6" id="KW-0732">Signal</keyword>
<keyword evidence="5" id="KW-1015">Disulfide bond</keyword>
<feature type="domain" description="UPF0506" evidence="7">
    <location>
        <begin position="21"/>
        <end position="76"/>
    </location>
</feature>
<evidence type="ECO:0000313" key="10">
    <source>
        <dbReference type="WBParaSite" id="MCU_012876-RA"/>
    </source>
</evidence>
<accession>A0A0R3UBQ6</accession>
<evidence type="ECO:0000313" key="9">
    <source>
        <dbReference type="Proteomes" id="UP000267029"/>
    </source>
</evidence>
<name>A0A0R3UBQ6_MESCO</name>
<evidence type="ECO:0000256" key="1">
    <source>
        <dbReference type="ARBA" id="ARBA00004613"/>
    </source>
</evidence>
<proteinExistence type="predicted"/>
<dbReference type="Proteomes" id="UP000267029">
    <property type="component" value="Unassembled WGS sequence"/>
</dbReference>
<sequence length="80" mass="9006">MRRLLILLVCALAFTAAEEKCSQLGEKCDRTVFNPCCGDLKCVLKGFADGKCQKCLPEGHFCFYDSDCCSGDCAWYRFCR</sequence>
<evidence type="ECO:0000256" key="4">
    <source>
        <dbReference type="ARBA" id="ARBA00022854"/>
    </source>
</evidence>